<proteinExistence type="predicted"/>
<accession>A0A166B1I5</accession>
<name>A0A166B1I5_DAUCS</name>
<keyword evidence="2" id="KW-1185">Reference proteome</keyword>
<gene>
    <name evidence="1" type="ORF">DCAR_0312471</name>
</gene>
<reference evidence="1" key="2">
    <citation type="submission" date="2022-03" db="EMBL/GenBank/DDBJ databases">
        <title>Draft title - Genomic analysis of global carrot germplasm unveils the trajectory of domestication and the origin of high carotenoid orange carrot.</title>
        <authorList>
            <person name="Iorizzo M."/>
            <person name="Ellison S."/>
            <person name="Senalik D."/>
            <person name="Macko-Podgorni A."/>
            <person name="Grzebelus D."/>
            <person name="Bostan H."/>
            <person name="Rolling W."/>
            <person name="Curaba J."/>
            <person name="Simon P."/>
        </authorList>
    </citation>
    <scope>NUCLEOTIDE SEQUENCE</scope>
    <source>
        <tissue evidence="1">Leaf</tissue>
    </source>
</reference>
<reference evidence="1" key="1">
    <citation type="journal article" date="2016" name="Nat. Genet.">
        <title>A high-quality carrot genome assembly provides new insights into carotenoid accumulation and asterid genome evolution.</title>
        <authorList>
            <person name="Iorizzo M."/>
            <person name="Ellison S."/>
            <person name="Senalik D."/>
            <person name="Zeng P."/>
            <person name="Satapoomin P."/>
            <person name="Huang J."/>
            <person name="Bowman M."/>
            <person name="Iovene M."/>
            <person name="Sanseverino W."/>
            <person name="Cavagnaro P."/>
            <person name="Yildiz M."/>
            <person name="Macko-Podgorni A."/>
            <person name="Moranska E."/>
            <person name="Grzebelus E."/>
            <person name="Grzebelus D."/>
            <person name="Ashrafi H."/>
            <person name="Zheng Z."/>
            <person name="Cheng S."/>
            <person name="Spooner D."/>
            <person name="Van Deynze A."/>
            <person name="Simon P."/>
        </authorList>
    </citation>
    <scope>NUCLEOTIDE SEQUENCE</scope>
    <source>
        <tissue evidence="1">Leaf</tissue>
    </source>
</reference>
<dbReference type="Gramene" id="KZN02230">
    <property type="protein sequence ID" value="KZN02230"/>
    <property type="gene ID" value="DCAR_010984"/>
</dbReference>
<protein>
    <submittedName>
        <fullName evidence="1">Uncharacterized protein</fullName>
    </submittedName>
</protein>
<dbReference type="Proteomes" id="UP000077755">
    <property type="component" value="Chromosome 3"/>
</dbReference>
<evidence type="ECO:0000313" key="1">
    <source>
        <dbReference type="EMBL" id="WOG93190.1"/>
    </source>
</evidence>
<evidence type="ECO:0000313" key="2">
    <source>
        <dbReference type="Proteomes" id="UP000077755"/>
    </source>
</evidence>
<dbReference type="AlphaFoldDB" id="A0A166B1I5"/>
<organism evidence="1 2">
    <name type="scientific">Daucus carota subsp. sativus</name>
    <name type="common">Carrot</name>
    <dbReference type="NCBI Taxonomy" id="79200"/>
    <lineage>
        <taxon>Eukaryota</taxon>
        <taxon>Viridiplantae</taxon>
        <taxon>Streptophyta</taxon>
        <taxon>Embryophyta</taxon>
        <taxon>Tracheophyta</taxon>
        <taxon>Spermatophyta</taxon>
        <taxon>Magnoliopsida</taxon>
        <taxon>eudicotyledons</taxon>
        <taxon>Gunneridae</taxon>
        <taxon>Pentapetalae</taxon>
        <taxon>asterids</taxon>
        <taxon>campanulids</taxon>
        <taxon>Apiales</taxon>
        <taxon>Apiaceae</taxon>
        <taxon>Apioideae</taxon>
        <taxon>Scandiceae</taxon>
        <taxon>Daucinae</taxon>
        <taxon>Daucus</taxon>
        <taxon>Daucus sect. Daucus</taxon>
    </lineage>
</organism>
<sequence length="51" mass="5595">MEQGVQVLCLLLQSRSSPSQYRGIAHALATVLREEGPVHCTKDGFLLSLEL</sequence>
<dbReference type="EMBL" id="CP093345">
    <property type="protein sequence ID" value="WOG93190.1"/>
    <property type="molecule type" value="Genomic_DNA"/>
</dbReference>